<dbReference type="InterPro" id="IPR016187">
    <property type="entry name" value="CTDL_fold"/>
</dbReference>
<dbReference type="Proteomes" id="UP000887540">
    <property type="component" value="Unplaced"/>
</dbReference>
<dbReference type="InterPro" id="IPR050111">
    <property type="entry name" value="C-type_lectin/snaclec_domain"/>
</dbReference>
<name>A0A914CKX6_9BILA</name>
<dbReference type="Pfam" id="PF00059">
    <property type="entry name" value="Lectin_C"/>
    <property type="match status" value="1"/>
</dbReference>
<dbReference type="InterPro" id="IPR001304">
    <property type="entry name" value="C-type_lectin-like"/>
</dbReference>
<sequence length="117" mass="13569">MYVGGVPWDEGEFDICQKEYQAHHVSIHSAFEDSFLYNITNPQDDERVWLGYHSDAGVFGWSDNSAKDYFNFQNNQQPQPNGQEQCVVKNMQYGYWVVDQCSDFTSTVICKKPAYSF</sequence>
<dbReference type="PROSITE" id="PS50041">
    <property type="entry name" value="C_TYPE_LECTIN_2"/>
    <property type="match status" value="1"/>
</dbReference>
<dbReference type="Gene3D" id="3.10.100.10">
    <property type="entry name" value="Mannose-Binding Protein A, subunit A"/>
    <property type="match status" value="1"/>
</dbReference>
<dbReference type="PANTHER" id="PTHR22803">
    <property type="entry name" value="MANNOSE, PHOSPHOLIPASE, LECTIN RECEPTOR RELATED"/>
    <property type="match status" value="1"/>
</dbReference>
<dbReference type="InterPro" id="IPR016186">
    <property type="entry name" value="C-type_lectin-like/link_sf"/>
</dbReference>
<keyword evidence="2" id="KW-1185">Reference proteome</keyword>
<proteinExistence type="predicted"/>
<dbReference type="AlphaFoldDB" id="A0A914CKX6"/>
<evidence type="ECO:0000313" key="3">
    <source>
        <dbReference type="WBParaSite" id="ACRNAN_scaffold11441.g18111.t1"/>
    </source>
</evidence>
<reference evidence="3" key="1">
    <citation type="submission" date="2022-11" db="UniProtKB">
        <authorList>
            <consortium name="WormBaseParasite"/>
        </authorList>
    </citation>
    <scope>IDENTIFICATION</scope>
</reference>
<organism evidence="2 3">
    <name type="scientific">Acrobeloides nanus</name>
    <dbReference type="NCBI Taxonomy" id="290746"/>
    <lineage>
        <taxon>Eukaryota</taxon>
        <taxon>Metazoa</taxon>
        <taxon>Ecdysozoa</taxon>
        <taxon>Nematoda</taxon>
        <taxon>Chromadorea</taxon>
        <taxon>Rhabditida</taxon>
        <taxon>Tylenchina</taxon>
        <taxon>Cephalobomorpha</taxon>
        <taxon>Cephaloboidea</taxon>
        <taxon>Cephalobidae</taxon>
        <taxon>Acrobeloides</taxon>
    </lineage>
</organism>
<feature type="domain" description="C-type lectin" evidence="1">
    <location>
        <begin position="8"/>
        <end position="102"/>
    </location>
</feature>
<dbReference type="WBParaSite" id="ACRNAN_scaffold11441.g18111.t1">
    <property type="protein sequence ID" value="ACRNAN_scaffold11441.g18111.t1"/>
    <property type="gene ID" value="ACRNAN_scaffold11441.g18111"/>
</dbReference>
<dbReference type="SMART" id="SM00034">
    <property type="entry name" value="CLECT"/>
    <property type="match status" value="1"/>
</dbReference>
<dbReference type="SUPFAM" id="SSF56436">
    <property type="entry name" value="C-type lectin-like"/>
    <property type="match status" value="1"/>
</dbReference>
<accession>A0A914CKX6</accession>
<dbReference type="CDD" id="cd00037">
    <property type="entry name" value="CLECT"/>
    <property type="match status" value="1"/>
</dbReference>
<evidence type="ECO:0000313" key="2">
    <source>
        <dbReference type="Proteomes" id="UP000887540"/>
    </source>
</evidence>
<protein>
    <submittedName>
        <fullName evidence="3">C-type lectin domain-containing protein</fullName>
    </submittedName>
</protein>
<evidence type="ECO:0000259" key="1">
    <source>
        <dbReference type="PROSITE" id="PS50041"/>
    </source>
</evidence>